<proteinExistence type="predicted"/>
<sequence length="148" mass="16607">MVVRRSFSGGIWVRGKKRGREEIGWWLLVRENGGGVAGEVRFSGGSGVNSEKKVRGEDAMVRRRREENEREKERLKGWLISRGMWMSGAGLVGDKEEKRINGGCLEFVRWRGVKYGGDGEIRGGFGGKFAGIHGEDEVERKRAAVRVK</sequence>
<accession>A0ABS8S3D7</accession>
<comment type="caution">
    <text evidence="1">The sequence shown here is derived from an EMBL/GenBank/DDBJ whole genome shotgun (WGS) entry which is preliminary data.</text>
</comment>
<name>A0ABS8S3D7_DATST</name>
<keyword evidence="2" id="KW-1185">Reference proteome</keyword>
<gene>
    <name evidence="1" type="ORF">HAX54_021684</name>
</gene>
<reference evidence="1 2" key="1">
    <citation type="journal article" date="2021" name="BMC Genomics">
        <title>Datura genome reveals duplications of psychoactive alkaloid biosynthetic genes and high mutation rate following tissue culture.</title>
        <authorList>
            <person name="Rajewski A."/>
            <person name="Carter-House D."/>
            <person name="Stajich J."/>
            <person name="Litt A."/>
        </authorList>
    </citation>
    <scope>NUCLEOTIDE SEQUENCE [LARGE SCALE GENOMIC DNA]</scope>
    <source>
        <strain evidence="1">AR-01</strain>
    </source>
</reference>
<dbReference type="Proteomes" id="UP000823775">
    <property type="component" value="Unassembled WGS sequence"/>
</dbReference>
<organism evidence="1 2">
    <name type="scientific">Datura stramonium</name>
    <name type="common">Jimsonweed</name>
    <name type="synonym">Common thornapple</name>
    <dbReference type="NCBI Taxonomy" id="4076"/>
    <lineage>
        <taxon>Eukaryota</taxon>
        <taxon>Viridiplantae</taxon>
        <taxon>Streptophyta</taxon>
        <taxon>Embryophyta</taxon>
        <taxon>Tracheophyta</taxon>
        <taxon>Spermatophyta</taxon>
        <taxon>Magnoliopsida</taxon>
        <taxon>eudicotyledons</taxon>
        <taxon>Gunneridae</taxon>
        <taxon>Pentapetalae</taxon>
        <taxon>asterids</taxon>
        <taxon>lamiids</taxon>
        <taxon>Solanales</taxon>
        <taxon>Solanaceae</taxon>
        <taxon>Solanoideae</taxon>
        <taxon>Datureae</taxon>
        <taxon>Datura</taxon>
    </lineage>
</organism>
<dbReference type="EMBL" id="JACEIK010000260">
    <property type="protein sequence ID" value="MCD7453631.1"/>
    <property type="molecule type" value="Genomic_DNA"/>
</dbReference>
<protein>
    <submittedName>
        <fullName evidence="1">Uncharacterized protein</fullName>
    </submittedName>
</protein>
<evidence type="ECO:0000313" key="2">
    <source>
        <dbReference type="Proteomes" id="UP000823775"/>
    </source>
</evidence>
<evidence type="ECO:0000313" key="1">
    <source>
        <dbReference type="EMBL" id="MCD7453631.1"/>
    </source>
</evidence>